<evidence type="ECO:0000259" key="7">
    <source>
        <dbReference type="PROSITE" id="PS50011"/>
    </source>
</evidence>
<feature type="domain" description="Protein kinase" evidence="7">
    <location>
        <begin position="18"/>
        <end position="306"/>
    </location>
</feature>
<evidence type="ECO:0000256" key="6">
    <source>
        <dbReference type="SAM" id="Phobius"/>
    </source>
</evidence>
<dbReference type="SUPFAM" id="SSF56112">
    <property type="entry name" value="Protein kinase-like (PK-like)"/>
    <property type="match status" value="1"/>
</dbReference>
<keyword evidence="3 8" id="KW-0418">Kinase</keyword>
<keyword evidence="1" id="KW-0808">Transferase</keyword>
<dbReference type="PROSITE" id="PS50011">
    <property type="entry name" value="PROTEIN_KINASE_DOM"/>
    <property type="match status" value="1"/>
</dbReference>
<dbReference type="InterPro" id="IPR000719">
    <property type="entry name" value="Prot_kinase_dom"/>
</dbReference>
<reference evidence="8" key="1">
    <citation type="submission" date="2021-12" db="EMBL/GenBank/DDBJ databases">
        <title>Discovery of the Pendulisporaceae a myxobacterial family with distinct sporulation behavior and unique specialized metabolism.</title>
        <authorList>
            <person name="Garcia R."/>
            <person name="Popoff A."/>
            <person name="Bader C.D."/>
            <person name="Loehr J."/>
            <person name="Walesch S."/>
            <person name="Walt C."/>
            <person name="Boldt J."/>
            <person name="Bunk B."/>
            <person name="Haeckl F.J.F.P.J."/>
            <person name="Gunesch A.P."/>
            <person name="Birkelbach J."/>
            <person name="Nuebel U."/>
            <person name="Pietschmann T."/>
            <person name="Bach T."/>
            <person name="Mueller R."/>
        </authorList>
    </citation>
    <scope>NUCLEOTIDE SEQUENCE</scope>
    <source>
        <strain evidence="8">MSr11367</strain>
    </source>
</reference>
<dbReference type="PANTHER" id="PTHR43289">
    <property type="entry name" value="MITOGEN-ACTIVATED PROTEIN KINASE KINASE KINASE 20-RELATED"/>
    <property type="match status" value="1"/>
</dbReference>
<gene>
    <name evidence="8" type="ORF">LVJ94_44240</name>
</gene>
<evidence type="ECO:0000256" key="4">
    <source>
        <dbReference type="ARBA" id="ARBA00022840"/>
    </source>
</evidence>
<evidence type="ECO:0000313" key="9">
    <source>
        <dbReference type="Proteomes" id="UP001374803"/>
    </source>
</evidence>
<organism evidence="8 9">
    <name type="scientific">Pendulispora rubella</name>
    <dbReference type="NCBI Taxonomy" id="2741070"/>
    <lineage>
        <taxon>Bacteria</taxon>
        <taxon>Pseudomonadati</taxon>
        <taxon>Myxococcota</taxon>
        <taxon>Myxococcia</taxon>
        <taxon>Myxococcales</taxon>
        <taxon>Sorangiineae</taxon>
        <taxon>Pendulisporaceae</taxon>
        <taxon>Pendulispora</taxon>
    </lineage>
</organism>
<dbReference type="SMART" id="SM00220">
    <property type="entry name" value="S_TKc"/>
    <property type="match status" value="1"/>
</dbReference>
<dbReference type="EMBL" id="CP089983">
    <property type="protein sequence ID" value="WXB03905.1"/>
    <property type="molecule type" value="Genomic_DNA"/>
</dbReference>
<protein>
    <submittedName>
        <fullName evidence="8">Serine/threonine protein kinase</fullName>
    </submittedName>
</protein>
<dbReference type="Gene3D" id="1.10.510.10">
    <property type="entry name" value="Transferase(Phosphotransferase) domain 1"/>
    <property type="match status" value="1"/>
</dbReference>
<dbReference type="CDD" id="cd14014">
    <property type="entry name" value="STKc_PknB_like"/>
    <property type="match status" value="1"/>
</dbReference>
<dbReference type="RefSeq" id="WP_394833540.1">
    <property type="nucleotide sequence ID" value="NZ_CP089929.1"/>
</dbReference>
<dbReference type="InterPro" id="IPR011009">
    <property type="entry name" value="Kinase-like_dom_sf"/>
</dbReference>
<dbReference type="Pfam" id="PF00069">
    <property type="entry name" value="Pkinase"/>
    <property type="match status" value="1"/>
</dbReference>
<sequence length="664" mass="71215">MSASDPLGMIGQVLHGQFRVDDLVEDGKRHFLYRGVHLMLEVPIAIKCMKAPSGGSHDQFIRRFRHESRLHYKLSQASPHVVRVLASGTAMAPTGEQQLTPFMVLEWLDGESLAQDIANRRAQGLPGRTLSEAIRLLDPPVEALAFAHTQGIVHREVTPETLFCAQVGGGLHVKLLDFGVAKILTERALDLAPPSQSMGLVPIGAPGYAAPEQYSSNIGSVGPWTDVYAITLVLLEMMLNRPVMEEGTIPLGVRVLDPKHRPTPRALGLEVSDRVEAVLAQAVAVRPGDRQQEAGELWGMLKNALMRDQDSLQRVSKLPVTEVPRLTDPLLTETGPEMPTAALLLLNERERITLSEDQRDTLSGRDSITVRRLEEHAIRLARADAAPETPREPPTMVVREEELSYDDLGAKTLERAALPRAIVDAQVTSGMREALAEPPPQRLSDDIPPSSMEERTVVMHADELMTIANAPPPPMPPPAPRVLPDFRQPMDSAEPVAHEGELFVGAETLDAKTFDVAGPDITTKNPDTTTVSPVRAPAAPRPAPVVPNMGATWPMTQPQGAVPAPAGMGTPAPFPFPPTAPMTGQGAAVGQVMAPGQPYMPGGPPMHMPPPGMQGMQGMQGAQPPAAPPKKEAVSVAVVAVLLVLGLVVAVGAALYVAHQLGWI</sequence>
<proteinExistence type="predicted"/>
<evidence type="ECO:0000256" key="5">
    <source>
        <dbReference type="SAM" id="MobiDB-lite"/>
    </source>
</evidence>
<dbReference type="GO" id="GO:0004674">
    <property type="term" value="F:protein serine/threonine kinase activity"/>
    <property type="evidence" value="ECO:0007669"/>
    <property type="project" value="UniProtKB-KW"/>
</dbReference>
<feature type="compositionally biased region" description="Polar residues" evidence="5">
    <location>
        <begin position="522"/>
        <end position="532"/>
    </location>
</feature>
<evidence type="ECO:0000256" key="2">
    <source>
        <dbReference type="ARBA" id="ARBA00022741"/>
    </source>
</evidence>
<evidence type="ECO:0000256" key="1">
    <source>
        <dbReference type="ARBA" id="ARBA00022679"/>
    </source>
</evidence>
<keyword evidence="6" id="KW-0812">Transmembrane</keyword>
<keyword evidence="2" id="KW-0547">Nucleotide-binding</keyword>
<feature type="transmembrane region" description="Helical" evidence="6">
    <location>
        <begin position="633"/>
        <end position="658"/>
    </location>
</feature>
<keyword evidence="9" id="KW-1185">Reference proteome</keyword>
<keyword evidence="6" id="KW-1133">Transmembrane helix</keyword>
<feature type="region of interest" description="Disordered" evidence="5">
    <location>
        <begin position="517"/>
        <end position="542"/>
    </location>
</feature>
<keyword evidence="8" id="KW-0723">Serine/threonine-protein kinase</keyword>
<dbReference type="Proteomes" id="UP001374803">
    <property type="component" value="Chromosome"/>
</dbReference>
<evidence type="ECO:0000313" key="8">
    <source>
        <dbReference type="EMBL" id="WXB03905.1"/>
    </source>
</evidence>
<keyword evidence="4" id="KW-0067">ATP-binding</keyword>
<dbReference type="PANTHER" id="PTHR43289:SF6">
    <property type="entry name" value="SERINE_THREONINE-PROTEIN KINASE NEKL-3"/>
    <property type="match status" value="1"/>
</dbReference>
<name>A0ABZ2KZB2_9BACT</name>
<keyword evidence="6" id="KW-0472">Membrane</keyword>
<evidence type="ECO:0000256" key="3">
    <source>
        <dbReference type="ARBA" id="ARBA00022777"/>
    </source>
</evidence>
<dbReference type="Gene3D" id="3.30.200.20">
    <property type="entry name" value="Phosphorylase Kinase, domain 1"/>
    <property type="match status" value="1"/>
</dbReference>
<accession>A0ABZ2KZB2</accession>